<evidence type="ECO:0000313" key="1">
    <source>
        <dbReference type="EMBL" id="KAE9525482.1"/>
    </source>
</evidence>
<organism evidence="1 2">
    <name type="scientific">Aphis glycines</name>
    <name type="common">Soybean aphid</name>
    <dbReference type="NCBI Taxonomy" id="307491"/>
    <lineage>
        <taxon>Eukaryota</taxon>
        <taxon>Metazoa</taxon>
        <taxon>Ecdysozoa</taxon>
        <taxon>Arthropoda</taxon>
        <taxon>Hexapoda</taxon>
        <taxon>Insecta</taxon>
        <taxon>Pterygota</taxon>
        <taxon>Neoptera</taxon>
        <taxon>Paraneoptera</taxon>
        <taxon>Hemiptera</taxon>
        <taxon>Sternorrhyncha</taxon>
        <taxon>Aphidomorpha</taxon>
        <taxon>Aphidoidea</taxon>
        <taxon>Aphididae</taxon>
        <taxon>Aphidini</taxon>
        <taxon>Aphis</taxon>
        <taxon>Aphis</taxon>
    </lineage>
</organism>
<name>A0A6G0T4V9_APHGL</name>
<dbReference type="AlphaFoldDB" id="A0A6G0T4V9"/>
<protein>
    <submittedName>
        <fullName evidence="1">Uncharacterized protein</fullName>
    </submittedName>
</protein>
<accession>A0A6G0T4V9</accession>
<sequence>MKKINITQSIRWYENKFKLNLKMIHLPCFIWDQSKLSSTICLQVKLLLFFYLSPFNNSLSAQGENKTEHNISEHKTTIVLIIILYYLQYIIRYTADVGFKEGRSNDDIIEFGSETKCALRLDEPKCIHIHFDKQLQSNLREKLKLSIDHEQFSYILMVQVADTDQNVDKQ</sequence>
<reference evidence="1 2" key="1">
    <citation type="submission" date="2019-08" db="EMBL/GenBank/DDBJ databases">
        <title>The genome of the soybean aphid Biotype 1, its phylome, world population structure and adaptation to the North American continent.</title>
        <authorList>
            <person name="Giordano R."/>
            <person name="Donthu R.K."/>
            <person name="Hernandez A.G."/>
            <person name="Wright C.L."/>
            <person name="Zimin A.V."/>
        </authorList>
    </citation>
    <scope>NUCLEOTIDE SEQUENCE [LARGE SCALE GENOMIC DNA]</scope>
    <source>
        <tissue evidence="1">Whole aphids</tissue>
    </source>
</reference>
<proteinExistence type="predicted"/>
<keyword evidence="2" id="KW-1185">Reference proteome</keyword>
<dbReference type="EMBL" id="VYZN01000060">
    <property type="protein sequence ID" value="KAE9525482.1"/>
    <property type="molecule type" value="Genomic_DNA"/>
</dbReference>
<evidence type="ECO:0000313" key="2">
    <source>
        <dbReference type="Proteomes" id="UP000475862"/>
    </source>
</evidence>
<comment type="caution">
    <text evidence="1">The sequence shown here is derived from an EMBL/GenBank/DDBJ whole genome shotgun (WGS) entry which is preliminary data.</text>
</comment>
<gene>
    <name evidence="1" type="ORF">AGLY_014282</name>
</gene>
<dbReference type="Proteomes" id="UP000475862">
    <property type="component" value="Unassembled WGS sequence"/>
</dbReference>